<evidence type="ECO:0000256" key="1">
    <source>
        <dbReference type="SAM" id="Coils"/>
    </source>
</evidence>
<gene>
    <name evidence="2" type="ORF">HanXRQr2_Chr09g0379771</name>
</gene>
<evidence type="ECO:0000313" key="3">
    <source>
        <dbReference type="Proteomes" id="UP000215914"/>
    </source>
</evidence>
<accession>A0A9K3I526</accession>
<dbReference type="PANTHER" id="PTHR31099">
    <property type="entry name" value="OS06G0165300 PROTEIN"/>
    <property type="match status" value="1"/>
</dbReference>
<organism evidence="2 3">
    <name type="scientific">Helianthus annuus</name>
    <name type="common">Common sunflower</name>
    <dbReference type="NCBI Taxonomy" id="4232"/>
    <lineage>
        <taxon>Eukaryota</taxon>
        <taxon>Viridiplantae</taxon>
        <taxon>Streptophyta</taxon>
        <taxon>Embryophyta</taxon>
        <taxon>Tracheophyta</taxon>
        <taxon>Spermatophyta</taxon>
        <taxon>Magnoliopsida</taxon>
        <taxon>eudicotyledons</taxon>
        <taxon>Gunneridae</taxon>
        <taxon>Pentapetalae</taxon>
        <taxon>asterids</taxon>
        <taxon>campanulids</taxon>
        <taxon>Asterales</taxon>
        <taxon>Asteraceae</taxon>
        <taxon>Asteroideae</taxon>
        <taxon>Heliantheae alliance</taxon>
        <taxon>Heliantheae</taxon>
        <taxon>Helianthus</taxon>
    </lineage>
</organism>
<comment type="caution">
    <text evidence="2">The sequence shown here is derived from an EMBL/GenBank/DDBJ whole genome shotgun (WGS) entry which is preliminary data.</text>
</comment>
<dbReference type="EMBL" id="MNCJ02000324">
    <property type="protein sequence ID" value="KAF5790155.1"/>
    <property type="molecule type" value="Genomic_DNA"/>
</dbReference>
<dbReference type="Gramene" id="mRNA:HanXRQr2_Chr09g0379771">
    <property type="protein sequence ID" value="mRNA:HanXRQr2_Chr09g0379771"/>
    <property type="gene ID" value="HanXRQr2_Chr09g0379771"/>
</dbReference>
<feature type="coiled-coil region" evidence="1">
    <location>
        <begin position="12"/>
        <end position="139"/>
    </location>
</feature>
<dbReference type="PANTHER" id="PTHR31099:SF36">
    <property type="entry name" value="PARAMYOSIN-LIKE"/>
    <property type="match status" value="1"/>
</dbReference>
<reference evidence="2" key="2">
    <citation type="submission" date="2020-06" db="EMBL/GenBank/DDBJ databases">
        <title>Helianthus annuus Genome sequencing and assembly Release 2.</title>
        <authorList>
            <person name="Gouzy J."/>
            <person name="Langlade N."/>
            <person name="Munos S."/>
        </authorList>
    </citation>
    <scope>NUCLEOTIDE SEQUENCE</scope>
    <source>
        <tissue evidence="2">Leaves</tissue>
    </source>
</reference>
<proteinExistence type="predicted"/>
<sequence length="277" mass="31402">MHRERASWEKYRERMSAEAKEFEHLKNKFQEDRAAFDKEKKSEEWGREGLRSKLQACEELLAKERKEWRVACENDNKKMFAACSKITNLEAEVISLKEKIVEAKSDRERAENESLEIDLVAEKVKADTAEEARKAAEEARKISTSALNVAQTNYAEAQSIVANSILNATELDKAVAALTDVVRAVGHRGGYLECTQHVEEALKQHFRTRHCSVTDQADEMLAKAEEVYDHLSLPVMELVMEALKHDDYVAQLKSILMVLETVELSDEEETTGGGGEE</sequence>
<reference evidence="2" key="1">
    <citation type="journal article" date="2017" name="Nature">
        <title>The sunflower genome provides insights into oil metabolism, flowering and Asterid evolution.</title>
        <authorList>
            <person name="Badouin H."/>
            <person name="Gouzy J."/>
            <person name="Grassa C.J."/>
            <person name="Murat F."/>
            <person name="Staton S.E."/>
            <person name="Cottret L."/>
            <person name="Lelandais-Briere C."/>
            <person name="Owens G.L."/>
            <person name="Carrere S."/>
            <person name="Mayjonade B."/>
            <person name="Legrand L."/>
            <person name="Gill N."/>
            <person name="Kane N.C."/>
            <person name="Bowers J.E."/>
            <person name="Hubner S."/>
            <person name="Bellec A."/>
            <person name="Berard A."/>
            <person name="Berges H."/>
            <person name="Blanchet N."/>
            <person name="Boniface M.C."/>
            <person name="Brunel D."/>
            <person name="Catrice O."/>
            <person name="Chaidir N."/>
            <person name="Claudel C."/>
            <person name="Donnadieu C."/>
            <person name="Faraut T."/>
            <person name="Fievet G."/>
            <person name="Helmstetter N."/>
            <person name="King M."/>
            <person name="Knapp S.J."/>
            <person name="Lai Z."/>
            <person name="Le Paslier M.C."/>
            <person name="Lippi Y."/>
            <person name="Lorenzon L."/>
            <person name="Mandel J.R."/>
            <person name="Marage G."/>
            <person name="Marchand G."/>
            <person name="Marquand E."/>
            <person name="Bret-Mestries E."/>
            <person name="Morien E."/>
            <person name="Nambeesan S."/>
            <person name="Nguyen T."/>
            <person name="Pegot-Espagnet P."/>
            <person name="Pouilly N."/>
            <person name="Raftis F."/>
            <person name="Sallet E."/>
            <person name="Schiex T."/>
            <person name="Thomas J."/>
            <person name="Vandecasteele C."/>
            <person name="Vares D."/>
            <person name="Vear F."/>
            <person name="Vautrin S."/>
            <person name="Crespi M."/>
            <person name="Mangin B."/>
            <person name="Burke J.M."/>
            <person name="Salse J."/>
            <person name="Munos S."/>
            <person name="Vincourt P."/>
            <person name="Rieseberg L.H."/>
            <person name="Langlade N.B."/>
        </authorList>
    </citation>
    <scope>NUCLEOTIDE SEQUENCE</scope>
    <source>
        <tissue evidence="2">Leaves</tissue>
    </source>
</reference>
<protein>
    <submittedName>
        <fullName evidence="2">Uncharacterized protein</fullName>
    </submittedName>
</protein>
<dbReference type="AlphaFoldDB" id="A0A9K3I526"/>
<keyword evidence="3" id="KW-1185">Reference proteome</keyword>
<dbReference type="Proteomes" id="UP000215914">
    <property type="component" value="Unassembled WGS sequence"/>
</dbReference>
<keyword evidence="1" id="KW-0175">Coiled coil</keyword>
<name>A0A9K3I526_HELAN</name>
<evidence type="ECO:0000313" key="2">
    <source>
        <dbReference type="EMBL" id="KAF5790155.1"/>
    </source>
</evidence>